<dbReference type="PANTHER" id="PTHR43037:SF5">
    <property type="entry name" value="FERULOYL ESTERASE"/>
    <property type="match status" value="1"/>
</dbReference>
<dbReference type="InterPro" id="IPR050955">
    <property type="entry name" value="Plant_Biomass_Hydrol_Est"/>
</dbReference>
<feature type="signal peptide" evidence="3">
    <location>
        <begin position="1"/>
        <end position="23"/>
    </location>
</feature>
<evidence type="ECO:0000256" key="3">
    <source>
        <dbReference type="SAM" id="SignalP"/>
    </source>
</evidence>
<feature type="domain" description="AB hydrolase-1" evidence="4">
    <location>
        <begin position="155"/>
        <end position="241"/>
    </location>
</feature>
<dbReference type="PANTHER" id="PTHR43037">
    <property type="entry name" value="UNNAMED PRODUCT-RELATED"/>
    <property type="match status" value="1"/>
</dbReference>
<dbReference type="VEuPathDB" id="TriTrypDB:TvY486_1009880"/>
<dbReference type="AlphaFoldDB" id="G0U7T5"/>
<protein>
    <recommendedName>
        <fullName evidence="4">AB hydrolase-1 domain-containing protein</fullName>
    </recommendedName>
</protein>
<evidence type="ECO:0000256" key="2">
    <source>
        <dbReference type="ARBA" id="ARBA00022801"/>
    </source>
</evidence>
<organism evidence="5">
    <name type="scientific">Trypanosoma vivax (strain Y486)</name>
    <dbReference type="NCBI Taxonomy" id="1055687"/>
    <lineage>
        <taxon>Eukaryota</taxon>
        <taxon>Discoba</taxon>
        <taxon>Euglenozoa</taxon>
        <taxon>Kinetoplastea</taxon>
        <taxon>Metakinetoplastina</taxon>
        <taxon>Trypanosomatida</taxon>
        <taxon>Trypanosomatidae</taxon>
        <taxon>Trypanosoma</taxon>
        <taxon>Duttonella</taxon>
    </lineage>
</organism>
<reference evidence="5" key="1">
    <citation type="journal article" date="2012" name="Proc. Natl. Acad. Sci. U.S.A.">
        <title>Antigenic diversity is generated by distinct evolutionary mechanisms in African trypanosome species.</title>
        <authorList>
            <person name="Jackson A.P."/>
            <person name="Berry A."/>
            <person name="Aslett M."/>
            <person name="Allison H.C."/>
            <person name="Burton P."/>
            <person name="Vavrova-Anderson J."/>
            <person name="Brown R."/>
            <person name="Browne H."/>
            <person name="Corton N."/>
            <person name="Hauser H."/>
            <person name="Gamble J."/>
            <person name="Gilderthorp R."/>
            <person name="Marcello L."/>
            <person name="McQuillan J."/>
            <person name="Otto T.D."/>
            <person name="Quail M.A."/>
            <person name="Sanders M.J."/>
            <person name="van Tonder A."/>
            <person name="Ginger M.L."/>
            <person name="Field M.C."/>
            <person name="Barry J.D."/>
            <person name="Hertz-Fowler C."/>
            <person name="Berriman M."/>
        </authorList>
    </citation>
    <scope>NUCLEOTIDE SEQUENCE</scope>
    <source>
        <strain evidence="5">Y486</strain>
    </source>
</reference>
<dbReference type="SUPFAM" id="SSF53474">
    <property type="entry name" value="alpha/beta-Hydrolases"/>
    <property type="match status" value="1"/>
</dbReference>
<sequence>MHLHLLLLACVVLVPESGRFVRAAIVVNPFRPLPTSARLASTMQQVDATGWDLQRAPSTCGGEPSFPVGKQTLVRVKDGSGTERTFIIYVPNSYLQRNGSKVALKVLFHGLNDDCGNFLDGTGFTEHVDRDGYIIASACGSLGILGVGWNAGTCCGFSSPDSPDDFAFTKLLVDTVAAGACVDREKVIAVGFSNGAMMAEVLACRLPHVVRAVVSVGGVVELRPGNAEGLMECAREILENPSGCRSSVLMVHGKLDNIVPINGYDFLTSTTPTVAQGGCRNSIIEIVYALNQGHVWPSDDEFSTTEYAYEFGKRVFGRY</sequence>
<dbReference type="GO" id="GO:0016787">
    <property type="term" value="F:hydrolase activity"/>
    <property type="evidence" value="ECO:0007669"/>
    <property type="project" value="UniProtKB-KW"/>
</dbReference>
<dbReference type="InterPro" id="IPR029058">
    <property type="entry name" value="AB_hydrolase_fold"/>
</dbReference>
<name>G0U7T5_TRYVY</name>
<feature type="chain" id="PRO_5003409914" description="AB hydrolase-1 domain-containing protein" evidence="3">
    <location>
        <begin position="24"/>
        <end position="319"/>
    </location>
</feature>
<gene>
    <name evidence="5" type="ORF">TVY486_1009880</name>
</gene>
<keyword evidence="2" id="KW-0378">Hydrolase</keyword>
<dbReference type="EMBL" id="HE573026">
    <property type="protein sequence ID" value="CCC51943.1"/>
    <property type="molecule type" value="Genomic_DNA"/>
</dbReference>
<evidence type="ECO:0000256" key="1">
    <source>
        <dbReference type="ARBA" id="ARBA00022729"/>
    </source>
</evidence>
<evidence type="ECO:0000313" key="5">
    <source>
        <dbReference type="EMBL" id="CCC51943.1"/>
    </source>
</evidence>
<dbReference type="InterPro" id="IPR000073">
    <property type="entry name" value="AB_hydrolase_1"/>
</dbReference>
<dbReference type="Pfam" id="PF00561">
    <property type="entry name" value="Abhydrolase_1"/>
    <property type="match status" value="1"/>
</dbReference>
<dbReference type="Gene3D" id="3.40.50.1820">
    <property type="entry name" value="alpha/beta hydrolase"/>
    <property type="match status" value="1"/>
</dbReference>
<keyword evidence="1 3" id="KW-0732">Signal</keyword>
<evidence type="ECO:0000259" key="4">
    <source>
        <dbReference type="Pfam" id="PF00561"/>
    </source>
</evidence>
<proteinExistence type="predicted"/>
<accession>G0U7T5</accession>